<sequence>MMVKSTDLLKQELFEPCRRLTSRGNLIWREEFGSNGELYELGPNAPVYGPWYLPSFIRGMIAMVKLGSDEDAFLLDCLNTYGPIVYVPWPMAQYFVMTSSAINRVYATPQKTLSFLPIRMGMQASVFGTNHDVAHGSFMTTQAFPAHAKGMATLRLDEPIQRFIQVARGQVEKLKQRVVSSPNGEVTINLAQWIGEVMFDAGLCAMFGPEVVKRSEDLLPSHKYSLKSGHYIFDDSFPLLASDMIPKSLHRFVEPVREGVRGREAVSKVLAKWVAEGLPGLEKGLIKDVTQVYLDCGVSVEEVGTLLLSDLWALQANAPQAAGALFTRVLQSPHIVKRLLEEIDNAGLLNTEEALTLKSVNEKLELGASCIQETLRLETSAFSIRIAQTDFMFDVSDENVKGDGSSSAVFIPKDARVVAATRAAHLTDGLWGKDPEEWDGERFLLEGEREEDRVRLKAKMYKEMRGFGGGVSMCEGRYFASAELKVLLALIIPTFDMQVIKPEEDKLENYKPIKLKGVPFGEAFAPKKQDSRPGLGAFQFARGSDVAVKVRLRE</sequence>
<proteinExistence type="inferred from homology"/>
<organism evidence="7 8">
    <name type="scientific">Dendrothele bispora (strain CBS 962.96)</name>
    <dbReference type="NCBI Taxonomy" id="1314807"/>
    <lineage>
        <taxon>Eukaryota</taxon>
        <taxon>Fungi</taxon>
        <taxon>Dikarya</taxon>
        <taxon>Basidiomycota</taxon>
        <taxon>Agaricomycotina</taxon>
        <taxon>Agaricomycetes</taxon>
        <taxon>Agaricomycetidae</taxon>
        <taxon>Agaricales</taxon>
        <taxon>Agaricales incertae sedis</taxon>
        <taxon>Dendrothele</taxon>
    </lineage>
</organism>
<evidence type="ECO:0000256" key="6">
    <source>
        <dbReference type="PIRSR" id="PIRSR602403-1"/>
    </source>
</evidence>
<keyword evidence="4 6" id="KW-0479">Metal-binding</keyword>
<dbReference type="Gene3D" id="1.10.630.10">
    <property type="entry name" value="Cytochrome P450"/>
    <property type="match status" value="1"/>
</dbReference>
<dbReference type="Pfam" id="PF00067">
    <property type="entry name" value="p450"/>
    <property type="match status" value="1"/>
</dbReference>
<evidence type="ECO:0000256" key="1">
    <source>
        <dbReference type="ARBA" id="ARBA00001971"/>
    </source>
</evidence>
<keyword evidence="3 6" id="KW-0349">Heme</keyword>
<dbReference type="AlphaFoldDB" id="A0A4S8KT34"/>
<dbReference type="GO" id="GO:0020037">
    <property type="term" value="F:heme binding"/>
    <property type="evidence" value="ECO:0007669"/>
    <property type="project" value="InterPro"/>
</dbReference>
<evidence type="ECO:0000256" key="5">
    <source>
        <dbReference type="ARBA" id="ARBA00023004"/>
    </source>
</evidence>
<dbReference type="SUPFAM" id="SSF48264">
    <property type="entry name" value="Cytochrome P450"/>
    <property type="match status" value="1"/>
</dbReference>
<dbReference type="PANTHER" id="PTHR24304:SF2">
    <property type="entry name" value="24-HYDROXYCHOLESTEROL 7-ALPHA-HYDROXYLASE"/>
    <property type="match status" value="1"/>
</dbReference>
<evidence type="ECO:0000256" key="4">
    <source>
        <dbReference type="ARBA" id="ARBA00022723"/>
    </source>
</evidence>
<evidence type="ECO:0000256" key="2">
    <source>
        <dbReference type="ARBA" id="ARBA00010617"/>
    </source>
</evidence>
<protein>
    <submittedName>
        <fullName evidence="7">Cytochrome P450</fullName>
    </submittedName>
</protein>
<reference evidence="7 8" key="1">
    <citation type="journal article" date="2019" name="Nat. Ecol. Evol.">
        <title>Megaphylogeny resolves global patterns of mushroom evolution.</title>
        <authorList>
            <person name="Varga T."/>
            <person name="Krizsan K."/>
            <person name="Foldi C."/>
            <person name="Dima B."/>
            <person name="Sanchez-Garcia M."/>
            <person name="Sanchez-Ramirez S."/>
            <person name="Szollosi G.J."/>
            <person name="Szarkandi J.G."/>
            <person name="Papp V."/>
            <person name="Albert L."/>
            <person name="Andreopoulos W."/>
            <person name="Angelini C."/>
            <person name="Antonin V."/>
            <person name="Barry K.W."/>
            <person name="Bougher N.L."/>
            <person name="Buchanan P."/>
            <person name="Buyck B."/>
            <person name="Bense V."/>
            <person name="Catcheside P."/>
            <person name="Chovatia M."/>
            <person name="Cooper J."/>
            <person name="Damon W."/>
            <person name="Desjardin D."/>
            <person name="Finy P."/>
            <person name="Geml J."/>
            <person name="Haridas S."/>
            <person name="Hughes K."/>
            <person name="Justo A."/>
            <person name="Karasinski D."/>
            <person name="Kautmanova I."/>
            <person name="Kiss B."/>
            <person name="Kocsube S."/>
            <person name="Kotiranta H."/>
            <person name="LaButti K.M."/>
            <person name="Lechner B.E."/>
            <person name="Liimatainen K."/>
            <person name="Lipzen A."/>
            <person name="Lukacs Z."/>
            <person name="Mihaltcheva S."/>
            <person name="Morgado L.N."/>
            <person name="Niskanen T."/>
            <person name="Noordeloos M.E."/>
            <person name="Ohm R.A."/>
            <person name="Ortiz-Santana B."/>
            <person name="Ovrebo C."/>
            <person name="Racz N."/>
            <person name="Riley R."/>
            <person name="Savchenko A."/>
            <person name="Shiryaev A."/>
            <person name="Soop K."/>
            <person name="Spirin V."/>
            <person name="Szebenyi C."/>
            <person name="Tomsovsky M."/>
            <person name="Tulloss R.E."/>
            <person name="Uehling J."/>
            <person name="Grigoriev I.V."/>
            <person name="Vagvolgyi C."/>
            <person name="Papp T."/>
            <person name="Martin F.M."/>
            <person name="Miettinen O."/>
            <person name="Hibbett D.S."/>
            <person name="Nagy L.G."/>
        </authorList>
    </citation>
    <scope>NUCLEOTIDE SEQUENCE [LARGE SCALE GENOMIC DNA]</scope>
    <source>
        <strain evidence="7 8">CBS 962.96</strain>
    </source>
</reference>
<dbReference type="Proteomes" id="UP000297245">
    <property type="component" value="Unassembled WGS sequence"/>
</dbReference>
<comment type="similarity">
    <text evidence="2">Belongs to the cytochrome P450 family.</text>
</comment>
<dbReference type="GO" id="GO:0016705">
    <property type="term" value="F:oxidoreductase activity, acting on paired donors, with incorporation or reduction of molecular oxygen"/>
    <property type="evidence" value="ECO:0007669"/>
    <property type="project" value="InterPro"/>
</dbReference>
<dbReference type="OrthoDB" id="3366823at2759"/>
<evidence type="ECO:0000313" key="8">
    <source>
        <dbReference type="Proteomes" id="UP000297245"/>
    </source>
</evidence>
<dbReference type="GO" id="GO:0008395">
    <property type="term" value="F:steroid hydroxylase activity"/>
    <property type="evidence" value="ECO:0007669"/>
    <property type="project" value="TreeGrafter"/>
</dbReference>
<dbReference type="InterPro" id="IPR002403">
    <property type="entry name" value="Cyt_P450_E_grp-IV"/>
</dbReference>
<dbReference type="PANTHER" id="PTHR24304">
    <property type="entry name" value="CYTOCHROME P450 FAMILY 7"/>
    <property type="match status" value="1"/>
</dbReference>
<keyword evidence="5 6" id="KW-0408">Iron</keyword>
<keyword evidence="8" id="KW-1185">Reference proteome</keyword>
<dbReference type="InterPro" id="IPR036396">
    <property type="entry name" value="Cyt_P450_sf"/>
</dbReference>
<dbReference type="InterPro" id="IPR050529">
    <property type="entry name" value="CYP450_sterol_14alpha_dmase"/>
</dbReference>
<gene>
    <name evidence="7" type="ORF">K435DRAFT_832201</name>
</gene>
<dbReference type="GO" id="GO:0005506">
    <property type="term" value="F:iron ion binding"/>
    <property type="evidence" value="ECO:0007669"/>
    <property type="project" value="InterPro"/>
</dbReference>
<name>A0A4S8KT34_DENBC</name>
<dbReference type="EMBL" id="ML180114">
    <property type="protein sequence ID" value="THU78890.1"/>
    <property type="molecule type" value="Genomic_DNA"/>
</dbReference>
<feature type="binding site" description="axial binding residue" evidence="6">
    <location>
        <position position="474"/>
    </location>
    <ligand>
        <name>heme</name>
        <dbReference type="ChEBI" id="CHEBI:30413"/>
    </ligand>
    <ligandPart>
        <name>Fe</name>
        <dbReference type="ChEBI" id="CHEBI:18248"/>
    </ligandPart>
</feature>
<accession>A0A4S8KT34</accession>
<comment type="cofactor">
    <cofactor evidence="1 6">
        <name>heme</name>
        <dbReference type="ChEBI" id="CHEBI:30413"/>
    </cofactor>
</comment>
<dbReference type="InterPro" id="IPR001128">
    <property type="entry name" value="Cyt_P450"/>
</dbReference>
<dbReference type="PRINTS" id="PR00465">
    <property type="entry name" value="EP450IV"/>
</dbReference>
<evidence type="ECO:0000313" key="7">
    <source>
        <dbReference type="EMBL" id="THU78890.1"/>
    </source>
</evidence>
<evidence type="ECO:0000256" key="3">
    <source>
        <dbReference type="ARBA" id="ARBA00022617"/>
    </source>
</evidence>